<dbReference type="GO" id="GO:0046872">
    <property type="term" value="F:metal ion binding"/>
    <property type="evidence" value="ECO:0007669"/>
    <property type="project" value="UniProtKB-KW"/>
</dbReference>
<reference evidence="3" key="2">
    <citation type="submission" date="2023-01" db="EMBL/GenBank/DDBJ databases">
        <title>Draft genome sequence of Litoribrevibacter albus strain NBRC 110071.</title>
        <authorList>
            <person name="Sun Q."/>
            <person name="Mori K."/>
        </authorList>
    </citation>
    <scope>NUCLEOTIDE SEQUENCE</scope>
    <source>
        <strain evidence="3">NBRC 110071</strain>
    </source>
</reference>
<protein>
    <submittedName>
        <fullName evidence="3">Cobalamin (Vitamin B12) biosynthesis CbiX protein</fullName>
    </submittedName>
</protein>
<dbReference type="SUPFAM" id="SSF53800">
    <property type="entry name" value="Chelatase"/>
    <property type="match status" value="1"/>
</dbReference>
<name>A0AA37W6E4_9GAMM</name>
<dbReference type="AlphaFoldDB" id="A0AA37W6E4"/>
<dbReference type="PANTHER" id="PTHR33542">
    <property type="entry name" value="SIROHYDROCHLORIN FERROCHELATASE, CHLOROPLASTIC"/>
    <property type="match status" value="1"/>
</dbReference>
<evidence type="ECO:0000256" key="2">
    <source>
        <dbReference type="ARBA" id="ARBA00023239"/>
    </source>
</evidence>
<dbReference type="GO" id="GO:0016829">
    <property type="term" value="F:lyase activity"/>
    <property type="evidence" value="ECO:0007669"/>
    <property type="project" value="UniProtKB-KW"/>
</dbReference>
<keyword evidence="2" id="KW-0456">Lyase</keyword>
<gene>
    <name evidence="3" type="ORF">GCM10007876_02670</name>
</gene>
<dbReference type="InterPro" id="IPR002762">
    <property type="entry name" value="CbiX-like"/>
</dbReference>
<dbReference type="CDD" id="cd03416">
    <property type="entry name" value="CbiX_SirB_N"/>
    <property type="match status" value="1"/>
</dbReference>
<dbReference type="Pfam" id="PF01903">
    <property type="entry name" value="CbiX"/>
    <property type="match status" value="1"/>
</dbReference>
<dbReference type="EMBL" id="BSNM01000002">
    <property type="protein sequence ID" value="GLQ29789.1"/>
    <property type="molecule type" value="Genomic_DNA"/>
</dbReference>
<keyword evidence="1" id="KW-0479">Metal-binding</keyword>
<keyword evidence="4" id="KW-1185">Reference proteome</keyword>
<dbReference type="Proteomes" id="UP001161389">
    <property type="component" value="Unassembled WGS sequence"/>
</dbReference>
<evidence type="ECO:0000256" key="1">
    <source>
        <dbReference type="ARBA" id="ARBA00022723"/>
    </source>
</evidence>
<dbReference type="Gene3D" id="3.40.50.1400">
    <property type="match status" value="1"/>
</dbReference>
<evidence type="ECO:0000313" key="3">
    <source>
        <dbReference type="EMBL" id="GLQ29789.1"/>
    </source>
</evidence>
<reference evidence="3" key="1">
    <citation type="journal article" date="2014" name="Int. J. Syst. Evol. Microbiol.">
        <title>Complete genome sequence of Corynebacterium casei LMG S-19264T (=DSM 44701T), isolated from a smear-ripened cheese.</title>
        <authorList>
            <consortium name="US DOE Joint Genome Institute (JGI-PGF)"/>
            <person name="Walter F."/>
            <person name="Albersmeier A."/>
            <person name="Kalinowski J."/>
            <person name="Ruckert C."/>
        </authorList>
    </citation>
    <scope>NUCLEOTIDE SEQUENCE</scope>
    <source>
        <strain evidence="3">NBRC 110071</strain>
    </source>
</reference>
<organism evidence="3 4">
    <name type="scientific">Litoribrevibacter albus</name>
    <dbReference type="NCBI Taxonomy" id="1473156"/>
    <lineage>
        <taxon>Bacteria</taxon>
        <taxon>Pseudomonadati</taxon>
        <taxon>Pseudomonadota</taxon>
        <taxon>Gammaproteobacteria</taxon>
        <taxon>Oceanospirillales</taxon>
        <taxon>Oceanospirillaceae</taxon>
        <taxon>Litoribrevibacter</taxon>
    </lineage>
</organism>
<accession>A0AA37W6E4</accession>
<sequence>MRVLLVLAHGSRVVKSNEEVVALATELSEKMPEYDRVEPCFLELTEPRFSRVLADVATESVTEIVVYPHFLAEGRHVRDDVPDIIRQFESTHPGVKVVLKPYLGMWQGLSDFIAAGLIGKSENIERTILD</sequence>
<comment type="caution">
    <text evidence="3">The sequence shown here is derived from an EMBL/GenBank/DDBJ whole genome shotgun (WGS) entry which is preliminary data.</text>
</comment>
<dbReference type="RefSeq" id="WP_284377861.1">
    <property type="nucleotide sequence ID" value="NZ_BSNM01000002.1"/>
</dbReference>
<dbReference type="InterPro" id="IPR050963">
    <property type="entry name" value="Sirohydro_Cobaltochel/CbiX"/>
</dbReference>
<evidence type="ECO:0000313" key="4">
    <source>
        <dbReference type="Proteomes" id="UP001161389"/>
    </source>
</evidence>
<proteinExistence type="predicted"/>
<dbReference type="PANTHER" id="PTHR33542:SF3">
    <property type="entry name" value="SIROHYDROCHLORIN FERROCHELATASE, CHLOROPLASTIC"/>
    <property type="match status" value="1"/>
</dbReference>